<dbReference type="AlphaFoldDB" id="A0A9P7FTX7"/>
<dbReference type="Pfam" id="PF19271">
    <property type="entry name" value="Nis1"/>
    <property type="match status" value="1"/>
</dbReference>
<keyword evidence="2" id="KW-1185">Reference proteome</keyword>
<reference evidence="1" key="1">
    <citation type="submission" date="2021-02" db="EMBL/GenBank/DDBJ databases">
        <authorList>
            <person name="Nieuwenhuis M."/>
            <person name="Van De Peppel L.J.J."/>
        </authorList>
    </citation>
    <scope>NUCLEOTIDE SEQUENCE</scope>
    <source>
        <strain evidence="1">D49</strain>
    </source>
</reference>
<comment type="caution">
    <text evidence="1">The sequence shown here is derived from an EMBL/GenBank/DDBJ whole genome shotgun (WGS) entry which is preliminary data.</text>
</comment>
<dbReference type="OrthoDB" id="2841294at2759"/>
<dbReference type="EMBL" id="JABCKI010006133">
    <property type="protein sequence ID" value="KAG5635275.1"/>
    <property type="molecule type" value="Genomic_DNA"/>
</dbReference>
<organism evidence="1 2">
    <name type="scientific">Sphagnurus paluster</name>
    <dbReference type="NCBI Taxonomy" id="117069"/>
    <lineage>
        <taxon>Eukaryota</taxon>
        <taxon>Fungi</taxon>
        <taxon>Dikarya</taxon>
        <taxon>Basidiomycota</taxon>
        <taxon>Agaricomycotina</taxon>
        <taxon>Agaricomycetes</taxon>
        <taxon>Agaricomycetidae</taxon>
        <taxon>Agaricales</taxon>
        <taxon>Tricholomatineae</taxon>
        <taxon>Lyophyllaceae</taxon>
        <taxon>Sphagnurus</taxon>
    </lineage>
</organism>
<sequence length="98" mass="10519">MWQNSLQSSVEVAVVIGFESCPTYSCHPASDGIGTVLYNGKYNPQYRTPGLPPYQNFSVLIPFTAPQGPAQLNLAHFALTGAGLAPFLETSNVTVFVL</sequence>
<protein>
    <submittedName>
        <fullName evidence="1">Uncharacterized protein</fullName>
    </submittedName>
</protein>
<name>A0A9P7FTX7_9AGAR</name>
<dbReference type="InterPro" id="IPR045469">
    <property type="entry name" value="Nis1"/>
</dbReference>
<dbReference type="Proteomes" id="UP000717328">
    <property type="component" value="Unassembled WGS sequence"/>
</dbReference>
<evidence type="ECO:0000313" key="2">
    <source>
        <dbReference type="Proteomes" id="UP000717328"/>
    </source>
</evidence>
<reference evidence="1" key="2">
    <citation type="submission" date="2021-10" db="EMBL/GenBank/DDBJ databases">
        <title>Phylogenomics reveals ancestral predisposition of the termite-cultivated fungus Termitomyces towards a domesticated lifestyle.</title>
        <authorList>
            <person name="Auxier B."/>
            <person name="Grum-Grzhimaylo A."/>
            <person name="Cardenas M.E."/>
            <person name="Lodge J.D."/>
            <person name="Laessoe T."/>
            <person name="Pedersen O."/>
            <person name="Smith M.E."/>
            <person name="Kuyper T.W."/>
            <person name="Franco-Molano E.A."/>
            <person name="Baroni T.J."/>
            <person name="Aanen D.K."/>
        </authorList>
    </citation>
    <scope>NUCLEOTIDE SEQUENCE</scope>
    <source>
        <strain evidence="1">D49</strain>
    </source>
</reference>
<evidence type="ECO:0000313" key="1">
    <source>
        <dbReference type="EMBL" id="KAG5635275.1"/>
    </source>
</evidence>
<proteinExistence type="predicted"/>
<accession>A0A9P7FTX7</accession>
<gene>
    <name evidence="1" type="ORF">H0H81_011838</name>
</gene>